<proteinExistence type="predicted"/>
<evidence type="ECO:0000313" key="1">
    <source>
        <dbReference type="EMBL" id="KPV50986.1"/>
    </source>
</evidence>
<dbReference type="EMBL" id="LJCR01001126">
    <property type="protein sequence ID" value="KPV50986.1"/>
    <property type="molecule type" value="Genomic_DNA"/>
</dbReference>
<keyword evidence="2" id="KW-1185">Reference proteome</keyword>
<comment type="caution">
    <text evidence="1">The sequence shown here is derived from an EMBL/GenBank/DDBJ whole genome shotgun (WGS) entry which is preliminary data.</text>
</comment>
<organism evidence="1 2">
    <name type="scientific">Kouleothrix aurantiaca</name>
    <dbReference type="NCBI Taxonomy" id="186479"/>
    <lineage>
        <taxon>Bacteria</taxon>
        <taxon>Bacillati</taxon>
        <taxon>Chloroflexota</taxon>
        <taxon>Chloroflexia</taxon>
        <taxon>Chloroflexales</taxon>
        <taxon>Roseiflexineae</taxon>
        <taxon>Roseiflexaceae</taxon>
        <taxon>Kouleothrix</taxon>
    </lineage>
</organism>
<accession>A0A0P9DDT9</accession>
<dbReference type="AlphaFoldDB" id="A0A0P9DDT9"/>
<dbReference type="Proteomes" id="UP000050509">
    <property type="component" value="Unassembled WGS sequence"/>
</dbReference>
<sequence length="71" mass="8418">MLSVAARDTCDLRFVSELMSKALMEDSNLEVDWLYYASRLDRVDERCYCLQRALDINPNNDWTRREIARLS</sequence>
<evidence type="ECO:0000313" key="2">
    <source>
        <dbReference type="Proteomes" id="UP000050509"/>
    </source>
</evidence>
<protein>
    <submittedName>
        <fullName evidence="1">Uncharacterized protein</fullName>
    </submittedName>
</protein>
<name>A0A0P9DDT9_9CHLR</name>
<gene>
    <name evidence="1" type="ORF">SE17_23795</name>
</gene>
<reference evidence="1 2" key="1">
    <citation type="submission" date="2015-09" db="EMBL/GenBank/DDBJ databases">
        <title>Draft genome sequence of Kouleothrix aurantiaca JCM 19913.</title>
        <authorList>
            <person name="Hemp J."/>
        </authorList>
    </citation>
    <scope>NUCLEOTIDE SEQUENCE [LARGE SCALE GENOMIC DNA]</scope>
    <source>
        <strain evidence="1 2">COM-B</strain>
    </source>
</reference>